<accession>A0A2U2PFZ9</accession>
<evidence type="ECO:0000256" key="1">
    <source>
        <dbReference type="ARBA" id="ARBA00023015"/>
    </source>
</evidence>
<dbReference type="Proteomes" id="UP000245647">
    <property type="component" value="Unassembled WGS sequence"/>
</dbReference>
<dbReference type="RefSeq" id="WP_109416010.1">
    <property type="nucleotide sequence ID" value="NZ_QEAS01000009.1"/>
</dbReference>
<sequence length="282" mass="32803">MMNNIFDVSLKTIGLMPVSNDSLEMINSDTYKSYIKIMYLPKGCKIKVDFSVYHTEGPALFFVSPNQVLRIENLCAESGSFIFYNRDFYCIQIHDEEVACDGLLYNNIHNMPMTAVPEQEAAFINYLFTQIESEFKLKDSSQEEMLRTYLKQLLIKSTRLWKQQHLDGVLADQNNDPESFRRFTQLVEAYYKQKHTVADYADLMLVAPKTLTHKFKRMNLPQPNEVIKNRIILEAKRLLVHTAMTAKEIAYELGYDDPAYFSRLFFIKTGDSPSGFRTKYLV</sequence>
<organism evidence="5 6">
    <name type="scientific">Pararcticibacter amylolyticus</name>
    <dbReference type="NCBI Taxonomy" id="2173175"/>
    <lineage>
        <taxon>Bacteria</taxon>
        <taxon>Pseudomonadati</taxon>
        <taxon>Bacteroidota</taxon>
        <taxon>Sphingobacteriia</taxon>
        <taxon>Sphingobacteriales</taxon>
        <taxon>Sphingobacteriaceae</taxon>
        <taxon>Pararcticibacter</taxon>
    </lineage>
</organism>
<dbReference type="GO" id="GO:0043565">
    <property type="term" value="F:sequence-specific DNA binding"/>
    <property type="evidence" value="ECO:0007669"/>
    <property type="project" value="InterPro"/>
</dbReference>
<reference evidence="5 6" key="1">
    <citation type="submission" date="2018-04" db="EMBL/GenBank/DDBJ databases">
        <title>Pedobacter chongqingensis sp. nov., isolated from a rottenly hemp rope.</title>
        <authorList>
            <person name="Cai Y."/>
        </authorList>
    </citation>
    <scope>NUCLEOTIDE SEQUENCE [LARGE SCALE GENOMIC DNA]</scope>
    <source>
        <strain evidence="5 6">FJ4-8</strain>
    </source>
</reference>
<name>A0A2U2PFZ9_9SPHI</name>
<keyword evidence="3" id="KW-0804">Transcription</keyword>
<dbReference type="SUPFAM" id="SSF46689">
    <property type="entry name" value="Homeodomain-like"/>
    <property type="match status" value="1"/>
</dbReference>
<keyword evidence="6" id="KW-1185">Reference proteome</keyword>
<dbReference type="Pfam" id="PF12833">
    <property type="entry name" value="HTH_18"/>
    <property type="match status" value="1"/>
</dbReference>
<comment type="caution">
    <text evidence="5">The sequence shown here is derived from an EMBL/GenBank/DDBJ whole genome shotgun (WGS) entry which is preliminary data.</text>
</comment>
<protein>
    <submittedName>
        <fullName evidence="5">AraC family transcriptional regulator</fullName>
    </submittedName>
</protein>
<feature type="domain" description="HTH araC/xylS-type" evidence="4">
    <location>
        <begin position="181"/>
        <end position="279"/>
    </location>
</feature>
<proteinExistence type="predicted"/>
<evidence type="ECO:0000313" key="6">
    <source>
        <dbReference type="Proteomes" id="UP000245647"/>
    </source>
</evidence>
<keyword evidence="1" id="KW-0805">Transcription regulation</keyword>
<dbReference type="InterPro" id="IPR009057">
    <property type="entry name" value="Homeodomain-like_sf"/>
</dbReference>
<evidence type="ECO:0000256" key="3">
    <source>
        <dbReference type="ARBA" id="ARBA00023163"/>
    </source>
</evidence>
<dbReference type="InterPro" id="IPR018060">
    <property type="entry name" value="HTH_AraC"/>
</dbReference>
<dbReference type="GO" id="GO:0003700">
    <property type="term" value="F:DNA-binding transcription factor activity"/>
    <property type="evidence" value="ECO:0007669"/>
    <property type="project" value="InterPro"/>
</dbReference>
<dbReference type="PANTHER" id="PTHR43280:SF32">
    <property type="entry name" value="TRANSCRIPTIONAL REGULATORY PROTEIN"/>
    <property type="match status" value="1"/>
</dbReference>
<gene>
    <name evidence="5" type="ORF">DDR33_11850</name>
</gene>
<dbReference type="Gene3D" id="1.10.10.60">
    <property type="entry name" value="Homeodomain-like"/>
    <property type="match status" value="1"/>
</dbReference>
<dbReference type="AlphaFoldDB" id="A0A2U2PFZ9"/>
<dbReference type="PANTHER" id="PTHR43280">
    <property type="entry name" value="ARAC-FAMILY TRANSCRIPTIONAL REGULATOR"/>
    <property type="match status" value="1"/>
</dbReference>
<dbReference type="PROSITE" id="PS01124">
    <property type="entry name" value="HTH_ARAC_FAMILY_2"/>
    <property type="match status" value="1"/>
</dbReference>
<dbReference type="EMBL" id="QEAS01000009">
    <property type="protein sequence ID" value="PWG80303.1"/>
    <property type="molecule type" value="Genomic_DNA"/>
</dbReference>
<evidence type="ECO:0000256" key="2">
    <source>
        <dbReference type="ARBA" id="ARBA00023125"/>
    </source>
</evidence>
<dbReference type="SMART" id="SM00342">
    <property type="entry name" value="HTH_ARAC"/>
    <property type="match status" value="1"/>
</dbReference>
<dbReference type="OrthoDB" id="2585681at2"/>
<evidence type="ECO:0000313" key="5">
    <source>
        <dbReference type="EMBL" id="PWG80303.1"/>
    </source>
</evidence>
<evidence type="ECO:0000259" key="4">
    <source>
        <dbReference type="PROSITE" id="PS01124"/>
    </source>
</evidence>
<keyword evidence="2" id="KW-0238">DNA-binding</keyword>